<proteinExistence type="predicted"/>
<dbReference type="InterPro" id="IPR008538">
    <property type="entry name" value="Uma2"/>
</dbReference>
<feature type="domain" description="Putative restriction endonuclease" evidence="2">
    <location>
        <begin position="7"/>
        <end position="118"/>
    </location>
</feature>
<accession>M5U7I8</accession>
<dbReference type="SUPFAM" id="SSF52980">
    <property type="entry name" value="Restriction endonuclease-like"/>
    <property type="match status" value="1"/>
</dbReference>
<evidence type="ECO:0000256" key="1">
    <source>
        <dbReference type="SAM" id="MobiDB-lite"/>
    </source>
</evidence>
<dbReference type="CDD" id="cd06260">
    <property type="entry name" value="DUF820-like"/>
    <property type="match status" value="1"/>
</dbReference>
<name>M5U7I8_9BACT</name>
<keyword evidence="4" id="KW-1185">Reference proteome</keyword>
<dbReference type="PANTHER" id="PTHR35400:SF3">
    <property type="entry name" value="SLL1072 PROTEIN"/>
    <property type="match status" value="1"/>
</dbReference>
<organism evidence="3 4">
    <name type="scientific">Rhodopirellula sallentina SM41</name>
    <dbReference type="NCBI Taxonomy" id="1263870"/>
    <lineage>
        <taxon>Bacteria</taxon>
        <taxon>Pseudomonadati</taxon>
        <taxon>Planctomycetota</taxon>
        <taxon>Planctomycetia</taxon>
        <taxon>Pirellulales</taxon>
        <taxon>Pirellulaceae</taxon>
        <taxon>Rhodopirellula</taxon>
    </lineage>
</organism>
<protein>
    <submittedName>
        <fullName evidence="3">Protein containing DUF820</fullName>
    </submittedName>
</protein>
<reference evidence="3 4" key="1">
    <citation type="journal article" date="2013" name="Mar. Genomics">
        <title>Expression of sulfatases in Rhodopirellula baltica and the diversity of sulfatases in the genus Rhodopirellula.</title>
        <authorList>
            <person name="Wegner C.E."/>
            <person name="Richter-Heitmann T."/>
            <person name="Klindworth A."/>
            <person name="Klockow C."/>
            <person name="Richter M."/>
            <person name="Achstetter T."/>
            <person name="Glockner F.O."/>
            <person name="Harder J."/>
        </authorList>
    </citation>
    <scope>NUCLEOTIDE SEQUENCE [LARGE SCALE GENOMIC DNA]</scope>
    <source>
        <strain evidence="3 4">SM41</strain>
    </source>
</reference>
<sequence length="141" mass="15609">MKSPELVTSDNSTVLLNSDNDPQPDLCMYRVGGQTQVNDEGYLVGPPEQITEIAGSSASYDFGEKRDVYEAAGVGEYLVFETIEGRIEWWRLSDSKFVDVPVVDGVRQSVLFPGLWLDEDALRSGDSQQLVDTLQRGMDSV</sequence>
<dbReference type="InterPro" id="IPR011335">
    <property type="entry name" value="Restrct_endonuc-II-like"/>
</dbReference>
<evidence type="ECO:0000313" key="3">
    <source>
        <dbReference type="EMBL" id="EMI57442.1"/>
    </source>
</evidence>
<dbReference type="PANTHER" id="PTHR35400">
    <property type="entry name" value="SLR1083 PROTEIN"/>
    <property type="match status" value="1"/>
</dbReference>
<dbReference type="Proteomes" id="UP000011885">
    <property type="component" value="Unassembled WGS sequence"/>
</dbReference>
<dbReference type="EMBL" id="ANOH01000092">
    <property type="protein sequence ID" value="EMI57442.1"/>
    <property type="molecule type" value="Genomic_DNA"/>
</dbReference>
<dbReference type="Pfam" id="PF05685">
    <property type="entry name" value="Uma2"/>
    <property type="match status" value="1"/>
</dbReference>
<dbReference type="InterPro" id="IPR012296">
    <property type="entry name" value="Nuclease_put_TT1808"/>
</dbReference>
<dbReference type="PATRIC" id="fig|1263870.3.peg.1193"/>
<gene>
    <name evidence="3" type="ORF">RSSM_01102</name>
</gene>
<feature type="region of interest" description="Disordered" evidence="1">
    <location>
        <begin position="1"/>
        <end position="21"/>
    </location>
</feature>
<evidence type="ECO:0000259" key="2">
    <source>
        <dbReference type="Pfam" id="PF05685"/>
    </source>
</evidence>
<evidence type="ECO:0000313" key="4">
    <source>
        <dbReference type="Proteomes" id="UP000011885"/>
    </source>
</evidence>
<comment type="caution">
    <text evidence="3">The sequence shown here is derived from an EMBL/GenBank/DDBJ whole genome shotgun (WGS) entry which is preliminary data.</text>
</comment>
<dbReference type="AlphaFoldDB" id="M5U7I8"/>
<dbReference type="Gene3D" id="3.90.1570.10">
    <property type="entry name" value="tt1808, chain A"/>
    <property type="match status" value="1"/>
</dbReference>